<evidence type="ECO:0000256" key="6">
    <source>
        <dbReference type="SAM" id="MobiDB-lite"/>
    </source>
</evidence>
<dbReference type="GO" id="GO:0008033">
    <property type="term" value="P:tRNA processing"/>
    <property type="evidence" value="ECO:0007669"/>
    <property type="project" value="UniProtKB-KW"/>
</dbReference>
<keyword evidence="3" id="KW-0808">Transferase</keyword>
<dbReference type="Pfam" id="PF08242">
    <property type="entry name" value="Methyltransf_12"/>
    <property type="match status" value="1"/>
</dbReference>
<keyword evidence="4" id="KW-0949">S-adenosyl-L-methionine</keyword>
<dbReference type="GO" id="GO:0032259">
    <property type="term" value="P:methylation"/>
    <property type="evidence" value="ECO:0007669"/>
    <property type="project" value="UniProtKB-KW"/>
</dbReference>
<evidence type="ECO:0000256" key="2">
    <source>
        <dbReference type="ARBA" id="ARBA00022603"/>
    </source>
</evidence>
<dbReference type="InterPro" id="IPR013217">
    <property type="entry name" value="Methyltransf_12"/>
</dbReference>
<dbReference type="InterPro" id="IPR026113">
    <property type="entry name" value="METTL2/6/8-like"/>
</dbReference>
<dbReference type="SUPFAM" id="SSF53335">
    <property type="entry name" value="S-adenosyl-L-methionine-dependent methyltransferases"/>
    <property type="match status" value="1"/>
</dbReference>
<comment type="similarity">
    <text evidence="1">Belongs to the methyltransferase superfamily. METL family.</text>
</comment>
<evidence type="ECO:0000256" key="1">
    <source>
        <dbReference type="ARBA" id="ARBA00009725"/>
    </source>
</evidence>
<dbReference type="InParanoid" id="A0A6J2WEY3"/>
<evidence type="ECO:0000256" key="3">
    <source>
        <dbReference type="ARBA" id="ARBA00022679"/>
    </source>
</evidence>
<accession>A0A6J2WEY3</accession>
<gene>
    <name evidence="9" type="primary">mettl8</name>
</gene>
<proteinExistence type="inferred from homology"/>
<reference evidence="9" key="1">
    <citation type="submission" date="2025-08" db="UniProtKB">
        <authorList>
            <consortium name="RefSeq"/>
        </authorList>
    </citation>
    <scope>IDENTIFICATION</scope>
</reference>
<dbReference type="PANTHER" id="PTHR22809">
    <property type="entry name" value="METHYLTRANSFERASE-RELATED"/>
    <property type="match status" value="1"/>
</dbReference>
<feature type="domain" description="Methyltransferase type 12" evidence="7">
    <location>
        <begin position="244"/>
        <end position="347"/>
    </location>
</feature>
<feature type="region of interest" description="Disordered" evidence="6">
    <location>
        <begin position="129"/>
        <end position="186"/>
    </location>
</feature>
<dbReference type="CDD" id="cd02440">
    <property type="entry name" value="AdoMet_MTases"/>
    <property type="match status" value="1"/>
</dbReference>
<keyword evidence="5" id="KW-0819">tRNA processing</keyword>
<evidence type="ECO:0000256" key="4">
    <source>
        <dbReference type="ARBA" id="ARBA00022691"/>
    </source>
</evidence>
<dbReference type="RefSeq" id="XP_030642372.1">
    <property type="nucleotide sequence ID" value="XM_030786512.1"/>
</dbReference>
<organism evidence="8 9">
    <name type="scientific">Chanos chanos</name>
    <name type="common">Milkfish</name>
    <name type="synonym">Mugil chanos</name>
    <dbReference type="NCBI Taxonomy" id="29144"/>
    <lineage>
        <taxon>Eukaryota</taxon>
        <taxon>Metazoa</taxon>
        <taxon>Chordata</taxon>
        <taxon>Craniata</taxon>
        <taxon>Vertebrata</taxon>
        <taxon>Euteleostomi</taxon>
        <taxon>Actinopterygii</taxon>
        <taxon>Neopterygii</taxon>
        <taxon>Teleostei</taxon>
        <taxon>Ostariophysi</taxon>
        <taxon>Gonorynchiformes</taxon>
        <taxon>Chanidae</taxon>
        <taxon>Chanos</taxon>
    </lineage>
</organism>
<dbReference type="GO" id="GO:0052735">
    <property type="term" value="F:tRNA (cytidine-3-)-methyltransferase activity"/>
    <property type="evidence" value="ECO:0007669"/>
    <property type="project" value="TreeGrafter"/>
</dbReference>
<name>A0A6J2WEY3_CHACN</name>
<dbReference type="PANTHER" id="PTHR22809:SF3">
    <property type="entry name" value="TRNA N(3)-METHYLCYTIDINE METHYLTRANSFERASE"/>
    <property type="match status" value="1"/>
</dbReference>
<dbReference type="AlphaFoldDB" id="A0A6J2WEY3"/>
<evidence type="ECO:0000313" key="9">
    <source>
        <dbReference type="RefSeq" id="XP_030642372.1"/>
    </source>
</evidence>
<dbReference type="OrthoDB" id="417697at2759"/>
<keyword evidence="8" id="KW-1185">Reference proteome</keyword>
<dbReference type="Gene3D" id="3.40.50.150">
    <property type="entry name" value="Vaccinia Virus protein VP39"/>
    <property type="match status" value="1"/>
</dbReference>
<sequence length="438" mass="49153">MGIRRVLRLSVEPLVQCLTKVPHRLSSRKPPVPLGARLLTNPEDIFQNNMWDHVQWTVEESENARLKAEENSRERIPMEEQVKYDRDAHKYWDGFYGMHQNKFFKNRTWLFNEFPELFPPGCVWREAEQETGSAVASETGSAVPSETGSAVPGETGSAVAGETGSAVPSETGSAVPGETGGETQGKTREAVVQQCTVSVCEDSHCHTVPRPARSPGHDHTVLRPARSPGHDRAGPGEQALFRILEVGCGAGNSVFPIIRSIKGSEAFLYCCDFSPRAVQLLKEHPEYDSSVCHAFVHDVCEESVCFPFPPLSLDVILLVFVLSAIHPQRVQAVVRRLALYLKPGGVLLFRDYGRHDLSQLRFKKGQCLSDNFYTRQDGTCAYFFTKDEVRSLFTSAGLEEVQNLEDRRLQVNRRKKLVMRRVWIQSKFRKPHPSPLPA</sequence>
<dbReference type="InterPro" id="IPR029063">
    <property type="entry name" value="SAM-dependent_MTases_sf"/>
</dbReference>
<feature type="compositionally biased region" description="Polar residues" evidence="6">
    <location>
        <begin position="130"/>
        <end position="148"/>
    </location>
</feature>
<dbReference type="Proteomes" id="UP000504632">
    <property type="component" value="Chromosome 10"/>
</dbReference>
<keyword evidence="2 9" id="KW-0489">Methyltransferase</keyword>
<dbReference type="CTD" id="79828"/>
<dbReference type="GeneID" id="115822606"/>
<protein>
    <submittedName>
        <fullName evidence="9">tRNA N(3)-cytidine methyltransferase METTL8, mitochondrial</fullName>
    </submittedName>
</protein>
<evidence type="ECO:0000313" key="8">
    <source>
        <dbReference type="Proteomes" id="UP000504632"/>
    </source>
</evidence>
<evidence type="ECO:0000256" key="5">
    <source>
        <dbReference type="ARBA" id="ARBA00022694"/>
    </source>
</evidence>
<dbReference type="PIRSF" id="PIRSF037755">
    <property type="entry name" value="Mettl2_prd"/>
    <property type="match status" value="1"/>
</dbReference>
<evidence type="ECO:0000259" key="7">
    <source>
        <dbReference type="Pfam" id="PF08242"/>
    </source>
</evidence>